<dbReference type="eggNOG" id="KOG4183">
    <property type="taxonomic scope" value="Eukaryota"/>
</dbReference>
<evidence type="ECO:0000256" key="5">
    <source>
        <dbReference type="ARBA" id="ARBA00023242"/>
    </source>
</evidence>
<evidence type="ECO:0000256" key="4">
    <source>
        <dbReference type="ARBA" id="ARBA00023163"/>
    </source>
</evidence>
<reference evidence="7 8" key="1">
    <citation type="journal article" date="2008" name="Nature">
        <title>The Trichoplax genome and the nature of placozoans.</title>
        <authorList>
            <person name="Srivastava M."/>
            <person name="Begovic E."/>
            <person name="Chapman J."/>
            <person name="Putnam N.H."/>
            <person name="Hellsten U."/>
            <person name="Kawashima T."/>
            <person name="Kuo A."/>
            <person name="Mitros T."/>
            <person name="Salamov A."/>
            <person name="Carpenter M.L."/>
            <person name="Signorovitch A.Y."/>
            <person name="Moreno M.A."/>
            <person name="Kamm K."/>
            <person name="Grimwood J."/>
            <person name="Schmutz J."/>
            <person name="Shapiro H."/>
            <person name="Grigoriev I.V."/>
            <person name="Buss L.W."/>
            <person name="Schierwater B."/>
            <person name="Dellaporta S.L."/>
            <person name="Rokhsar D.S."/>
        </authorList>
    </citation>
    <scope>NUCLEOTIDE SEQUENCE [LARGE SCALE GENOMIC DNA]</scope>
    <source>
        <strain evidence="7 8">Grell-BS-1999</strain>
    </source>
</reference>
<gene>
    <name evidence="7" type="ORF">TRIADDRAFT_60982</name>
</gene>
<dbReference type="InParanoid" id="B3S9P6"/>
<dbReference type="RefSeq" id="XP_002116936.1">
    <property type="nucleotide sequence ID" value="XM_002116900.1"/>
</dbReference>
<keyword evidence="5" id="KW-0539">Nucleus</keyword>
<dbReference type="PhylomeDB" id="B3S9P6"/>
<keyword evidence="4" id="KW-0804">Transcription</keyword>
<sequence>MADDTITITDIFTDSKGDQIPAILAKFTNGQLYDDSNLELTYKSEKVGKRKRGRLTGQCGNVTYTGIEDDVTSNDDGSQPRYYLGVVNKESKTMQIYDMKTFTIHPEVQVVKEENDQSRKKRKNRSLLEKNDDLVKAFGSKKKRNAVKTREASKVEQKELDSIAKDALDHRSQTPKSPKAKLQEQDTLLPPCNINATDVKNVYNIKDSIFFMFHYFHLIFICIVISPKEMEVLKTPAVIFMHATKEKLEEWRDEPTKSKYFLEHLQILPLEDNLKLEKICYLLYISYLIQFHHLKAKDFRGKNEILVGIPDKIQISLLDNFSVKLNDDPQNKRYYHLGRCVTKFAKDKLLARIIVLALFIDDFRLNCNVLARDLKITEKRFTDVAKVVGCHVDTGPRLKKEKGLQDDDSIASGGKLVTLKLPLNVKFMSGNDKVVKR</sequence>
<dbReference type="PANTHER" id="PTHR14440">
    <property type="entry name" value="DNA-DIRECTED RNA POLYMERASE I SUBUNIT RPA49"/>
    <property type="match status" value="1"/>
</dbReference>
<dbReference type="GeneID" id="6758212"/>
<evidence type="ECO:0000256" key="6">
    <source>
        <dbReference type="SAM" id="MobiDB-lite"/>
    </source>
</evidence>
<dbReference type="OrthoDB" id="532500at2759"/>
<dbReference type="HOGENOM" id="CLU_034953_0_1_1"/>
<proteinExistence type="inferred from homology"/>
<dbReference type="STRING" id="10228.B3S9P6"/>
<feature type="region of interest" description="Disordered" evidence="6">
    <location>
        <begin position="165"/>
        <end position="184"/>
    </location>
</feature>
<evidence type="ECO:0000313" key="7">
    <source>
        <dbReference type="EMBL" id="EDV20510.1"/>
    </source>
</evidence>
<evidence type="ECO:0008006" key="9">
    <source>
        <dbReference type="Google" id="ProtNLM"/>
    </source>
</evidence>
<dbReference type="GO" id="GO:0005736">
    <property type="term" value="C:RNA polymerase I complex"/>
    <property type="evidence" value="ECO:0000318"/>
    <property type="project" value="GO_Central"/>
</dbReference>
<dbReference type="GO" id="GO:0006362">
    <property type="term" value="P:transcription elongation by RNA polymerase I"/>
    <property type="evidence" value="ECO:0000318"/>
    <property type="project" value="GO_Central"/>
</dbReference>
<dbReference type="InterPro" id="IPR009668">
    <property type="entry name" value="RNA_pol-assoc_fac_A49-like"/>
</dbReference>
<dbReference type="EMBL" id="DS985259">
    <property type="protein sequence ID" value="EDV20510.1"/>
    <property type="molecule type" value="Genomic_DNA"/>
</dbReference>
<dbReference type="CTD" id="6758212"/>
<dbReference type="OMA" id="IITYAHI"/>
<comment type="similarity">
    <text evidence="2">Belongs to the eukaryotic RPA49/POLR1E RNA polymerase subunit family.</text>
</comment>
<organism evidence="7 8">
    <name type="scientific">Trichoplax adhaerens</name>
    <name type="common">Trichoplax reptans</name>
    <dbReference type="NCBI Taxonomy" id="10228"/>
    <lineage>
        <taxon>Eukaryota</taxon>
        <taxon>Metazoa</taxon>
        <taxon>Placozoa</taxon>
        <taxon>Uniplacotomia</taxon>
        <taxon>Trichoplacea</taxon>
        <taxon>Trichoplacidae</taxon>
        <taxon>Trichoplax</taxon>
    </lineage>
</organism>
<protein>
    <recommendedName>
        <fullName evidence="9">DNA-directed RNA polymerase I subunit RPA49</fullName>
    </recommendedName>
</protein>
<dbReference type="GO" id="GO:0003677">
    <property type="term" value="F:DNA binding"/>
    <property type="evidence" value="ECO:0007669"/>
    <property type="project" value="InterPro"/>
</dbReference>
<dbReference type="AlphaFoldDB" id="B3S9P6"/>
<evidence type="ECO:0000313" key="8">
    <source>
        <dbReference type="Proteomes" id="UP000009022"/>
    </source>
</evidence>
<accession>B3S9P6</accession>
<evidence type="ECO:0000256" key="2">
    <source>
        <dbReference type="ARBA" id="ARBA00009430"/>
    </source>
</evidence>
<keyword evidence="8" id="KW-1185">Reference proteome</keyword>
<dbReference type="KEGG" id="tad:TRIADDRAFT_60982"/>
<evidence type="ECO:0000256" key="3">
    <source>
        <dbReference type="ARBA" id="ARBA00022478"/>
    </source>
</evidence>
<dbReference type="GO" id="GO:0001188">
    <property type="term" value="P:RNA polymerase I preinitiation complex assembly"/>
    <property type="evidence" value="ECO:0000318"/>
    <property type="project" value="GO_Central"/>
</dbReference>
<name>B3S9P6_TRIAD</name>
<evidence type="ECO:0000256" key="1">
    <source>
        <dbReference type="ARBA" id="ARBA00004604"/>
    </source>
</evidence>
<dbReference type="FunCoup" id="B3S9P6">
    <property type="interactions" value="1388"/>
</dbReference>
<keyword evidence="3" id="KW-0240">DNA-directed RNA polymerase</keyword>
<dbReference type="Pfam" id="PF06870">
    <property type="entry name" value="RNA_pol_I_A49"/>
    <property type="match status" value="1"/>
</dbReference>
<comment type="subcellular location">
    <subcellularLocation>
        <location evidence="1">Nucleus</location>
        <location evidence="1">Nucleolus</location>
    </subcellularLocation>
</comment>
<dbReference type="Proteomes" id="UP000009022">
    <property type="component" value="Unassembled WGS sequence"/>
</dbReference>